<feature type="domain" description="Protein kinase" evidence="5">
    <location>
        <begin position="215"/>
        <end position="477"/>
    </location>
</feature>
<feature type="compositionally biased region" description="Basic and acidic residues" evidence="4">
    <location>
        <begin position="545"/>
        <end position="558"/>
    </location>
</feature>
<evidence type="ECO:0000256" key="2">
    <source>
        <dbReference type="ARBA" id="ARBA00022840"/>
    </source>
</evidence>
<feature type="region of interest" description="Disordered" evidence="4">
    <location>
        <begin position="685"/>
        <end position="706"/>
    </location>
</feature>
<evidence type="ECO:0000256" key="1">
    <source>
        <dbReference type="ARBA" id="ARBA00022741"/>
    </source>
</evidence>
<feature type="binding site" evidence="3">
    <location>
        <position position="244"/>
    </location>
    <ligand>
        <name>ATP</name>
        <dbReference type="ChEBI" id="CHEBI:30616"/>
    </ligand>
</feature>
<gene>
    <name evidence="6" type="ORF">PRK78_000058</name>
</gene>
<dbReference type="InterPro" id="IPR011009">
    <property type="entry name" value="Kinase-like_dom_sf"/>
</dbReference>
<feature type="region of interest" description="Disordered" evidence="4">
    <location>
        <begin position="474"/>
        <end position="494"/>
    </location>
</feature>
<dbReference type="GO" id="GO:0044773">
    <property type="term" value="P:mitotic DNA damage checkpoint signaling"/>
    <property type="evidence" value="ECO:0007669"/>
    <property type="project" value="TreeGrafter"/>
</dbReference>
<sequence>MPDLDSAESRAQVILYLRPLNVETIAVLELDVHKYYRETLAPPEPLDIPLDGISYDVGRDNASRETTPGLYSMYHRVFRLGFDLIEKTSPRGFTFGAEDDSDVKLPYYSNNLGDENCDYFRIHYNFNSGALLITAINRIRVGCATLRAHESLLLMPGTIIHCGGLFEFAVEFPDLSNCAREHKRNYLQYTMNLGIANAQYLPTPQVELQLIGAKHRSLALLGRGAFGEVHKVLNVKNGEAFAIKILKKGGEAEMKEVNVMSSLHHENVIKYEGAFKLPSGQICILMELAINNLHTHQKARKDGKCKSYFTLQCIRSIGWQALSALEYLHNKGFTHRDLKPTNILVTNWDAETDTPTIKLADFGVAGIRPELTTFCGTEGYLAPELIEFRQRVKKLKELKDEGTQTIPKIRYDKSVDIWTLGKILRKLVDNVPSSISVMRGKTVPMNKEPALRLLRWMMLEDPAQRPTAAECLQDPWMGTNNISGGQPVPKRDKLSAPSIEEPFKKIVRRTSEREGSFTNATLGDKLECQNFSSQTLRGVSASSDIETKDRPSVGEDRQPSQLTIRLGEGGEMLFSTNLQNGTQICESLATGNEIIPPASAAHHVVLQGASPSLQAVASRLIKALSAEGYDSNVTVAGKSTDVGVIQDQLSQWPVSGIQIQQGFDYSITLGLELELELDGKKWFNDSQDEQHPVENNTDPPSVPATMPNTSLEITFTQFPSVSSIDSNWTQPSKGLTYPSQLSDILASISF</sequence>
<keyword evidence="1 3" id="KW-0547">Nucleotide-binding</keyword>
<name>A0AAF0DA84_9EURO</name>
<dbReference type="InterPro" id="IPR008271">
    <property type="entry name" value="Ser/Thr_kinase_AS"/>
</dbReference>
<dbReference type="PROSITE" id="PS00107">
    <property type="entry name" value="PROTEIN_KINASE_ATP"/>
    <property type="match status" value="1"/>
</dbReference>
<evidence type="ECO:0000259" key="5">
    <source>
        <dbReference type="PROSITE" id="PS50011"/>
    </source>
</evidence>
<evidence type="ECO:0000313" key="7">
    <source>
        <dbReference type="Proteomes" id="UP001219355"/>
    </source>
</evidence>
<dbReference type="AlphaFoldDB" id="A0AAF0DA84"/>
<dbReference type="Pfam" id="PF00069">
    <property type="entry name" value="Pkinase"/>
    <property type="match status" value="1"/>
</dbReference>
<keyword evidence="2 3" id="KW-0067">ATP-binding</keyword>
<dbReference type="Gene3D" id="1.10.510.10">
    <property type="entry name" value="Transferase(Phosphotransferase) domain 1"/>
    <property type="match status" value="1"/>
</dbReference>
<dbReference type="SUPFAM" id="SSF56112">
    <property type="entry name" value="Protein kinase-like (PK-like)"/>
    <property type="match status" value="1"/>
</dbReference>
<accession>A0AAF0DA84</accession>
<dbReference type="InterPro" id="IPR017441">
    <property type="entry name" value="Protein_kinase_ATP_BS"/>
</dbReference>
<proteinExistence type="predicted"/>
<evidence type="ECO:0000256" key="3">
    <source>
        <dbReference type="PROSITE-ProRule" id="PRU10141"/>
    </source>
</evidence>
<dbReference type="PROSITE" id="PS50011">
    <property type="entry name" value="PROTEIN_KINASE_DOM"/>
    <property type="match status" value="1"/>
</dbReference>
<evidence type="ECO:0000313" key="6">
    <source>
        <dbReference type="EMBL" id="WEW54638.1"/>
    </source>
</evidence>
<dbReference type="GO" id="GO:0005524">
    <property type="term" value="F:ATP binding"/>
    <property type="evidence" value="ECO:0007669"/>
    <property type="project" value="UniProtKB-UniRule"/>
</dbReference>
<dbReference type="SMART" id="SM00220">
    <property type="entry name" value="S_TKc"/>
    <property type="match status" value="1"/>
</dbReference>
<dbReference type="GO" id="GO:0005634">
    <property type="term" value="C:nucleus"/>
    <property type="evidence" value="ECO:0007669"/>
    <property type="project" value="TreeGrafter"/>
</dbReference>
<reference evidence="6" key="1">
    <citation type="submission" date="2023-03" db="EMBL/GenBank/DDBJ databases">
        <title>Emydomyces testavorans Genome Sequence.</title>
        <authorList>
            <person name="Hoyer L."/>
        </authorList>
    </citation>
    <scope>NUCLEOTIDE SEQUENCE</scope>
    <source>
        <strain evidence="6">16-2883</strain>
    </source>
</reference>
<keyword evidence="7" id="KW-1185">Reference proteome</keyword>
<protein>
    <recommendedName>
        <fullName evidence="5">Protein kinase domain-containing protein</fullName>
    </recommendedName>
</protein>
<organism evidence="6 7">
    <name type="scientific">Emydomyces testavorans</name>
    <dbReference type="NCBI Taxonomy" id="2070801"/>
    <lineage>
        <taxon>Eukaryota</taxon>
        <taxon>Fungi</taxon>
        <taxon>Dikarya</taxon>
        <taxon>Ascomycota</taxon>
        <taxon>Pezizomycotina</taxon>
        <taxon>Eurotiomycetes</taxon>
        <taxon>Eurotiomycetidae</taxon>
        <taxon>Onygenales</taxon>
        <taxon>Nannizziopsiaceae</taxon>
        <taxon>Emydomyces</taxon>
    </lineage>
</organism>
<dbReference type="EMBL" id="CP120627">
    <property type="protein sequence ID" value="WEW54638.1"/>
    <property type="molecule type" value="Genomic_DNA"/>
</dbReference>
<dbReference type="PANTHER" id="PTHR44167">
    <property type="entry name" value="OVARIAN-SPECIFIC SERINE/THREONINE-PROTEIN KINASE LOK-RELATED"/>
    <property type="match status" value="1"/>
</dbReference>
<dbReference type="PROSITE" id="PS00108">
    <property type="entry name" value="PROTEIN_KINASE_ST"/>
    <property type="match status" value="1"/>
</dbReference>
<dbReference type="InterPro" id="IPR000719">
    <property type="entry name" value="Prot_kinase_dom"/>
</dbReference>
<evidence type="ECO:0000256" key="4">
    <source>
        <dbReference type="SAM" id="MobiDB-lite"/>
    </source>
</evidence>
<dbReference type="PANTHER" id="PTHR44167:SF24">
    <property type="entry name" value="SERINE_THREONINE-PROTEIN KINASE CHK2"/>
    <property type="match status" value="1"/>
</dbReference>
<dbReference type="Proteomes" id="UP001219355">
    <property type="component" value="Chromosome 1"/>
</dbReference>
<dbReference type="GO" id="GO:0004674">
    <property type="term" value="F:protein serine/threonine kinase activity"/>
    <property type="evidence" value="ECO:0007669"/>
    <property type="project" value="TreeGrafter"/>
</dbReference>
<feature type="region of interest" description="Disordered" evidence="4">
    <location>
        <begin position="537"/>
        <end position="559"/>
    </location>
</feature>